<gene>
    <name evidence="1" type="ORF">UMAG_01041</name>
</gene>
<name>A0A0D1E6D7_MYCMD</name>
<dbReference type="Proteomes" id="UP000000561">
    <property type="component" value="Chromosome 2"/>
</dbReference>
<keyword evidence="2" id="KW-1185">Reference proteome</keyword>
<evidence type="ECO:0000313" key="2">
    <source>
        <dbReference type="Proteomes" id="UP000000561"/>
    </source>
</evidence>
<proteinExistence type="predicted"/>
<accession>A0A0D1E6D7</accession>
<dbReference type="VEuPathDB" id="FungiDB:UMAG_01041"/>
<dbReference type="GeneID" id="23562168"/>
<sequence length="133" mass="14083">MTCGSSVEQLPVACWPMGSPGYRTSAAPGATLTTHTRDSESRLGVWLARFGKACQLANSRLDKFPLRPCPPVALRARTLDLWQQPSCQPATCGPADISSRPVLNLAASAALPSSAQLSPLDTKIANPLIRRGS</sequence>
<protein>
    <submittedName>
        <fullName evidence="1">Uncharacterized protein</fullName>
    </submittedName>
</protein>
<dbReference type="InParanoid" id="A0A0D1E6D7"/>
<evidence type="ECO:0000313" key="1">
    <source>
        <dbReference type="EMBL" id="KIS71131.1"/>
    </source>
</evidence>
<dbReference type="AlphaFoldDB" id="A0A0D1E6D7"/>
<dbReference type="EMBL" id="CM003141">
    <property type="protein sequence ID" value="KIS71131.1"/>
    <property type="molecule type" value="Genomic_DNA"/>
</dbReference>
<dbReference type="RefSeq" id="XP_011387012.1">
    <property type="nucleotide sequence ID" value="XM_011388710.1"/>
</dbReference>
<reference evidence="1 2" key="1">
    <citation type="journal article" date="2006" name="Nature">
        <title>Insights from the genome of the biotrophic fungal plant pathogen Ustilago maydis.</title>
        <authorList>
            <person name="Kamper J."/>
            <person name="Kahmann R."/>
            <person name="Bolker M."/>
            <person name="Ma L.J."/>
            <person name="Brefort T."/>
            <person name="Saville B.J."/>
            <person name="Banuett F."/>
            <person name="Kronstad J.W."/>
            <person name="Gold S.E."/>
            <person name="Muller O."/>
            <person name="Perlin M.H."/>
            <person name="Wosten H.A."/>
            <person name="de Vries R."/>
            <person name="Ruiz-Herrera J."/>
            <person name="Reynaga-Pena C.G."/>
            <person name="Snetselaar K."/>
            <person name="McCann M."/>
            <person name="Perez-Martin J."/>
            <person name="Feldbrugge M."/>
            <person name="Basse C.W."/>
            <person name="Steinberg G."/>
            <person name="Ibeas J.I."/>
            <person name="Holloman W."/>
            <person name="Guzman P."/>
            <person name="Farman M."/>
            <person name="Stajich J.E."/>
            <person name="Sentandreu R."/>
            <person name="Gonzalez-Prieto J.M."/>
            <person name="Kennell J.C."/>
            <person name="Molina L."/>
            <person name="Schirawski J."/>
            <person name="Mendoza-Mendoza A."/>
            <person name="Greilinger D."/>
            <person name="Munch K."/>
            <person name="Rossel N."/>
            <person name="Scherer M."/>
            <person name="Vranes M."/>
            <person name="Ladendorf O."/>
            <person name="Vincon V."/>
            <person name="Fuchs U."/>
            <person name="Sandrock B."/>
            <person name="Meng S."/>
            <person name="Ho E.C."/>
            <person name="Cahill M.J."/>
            <person name="Boyce K.J."/>
            <person name="Klose J."/>
            <person name="Klosterman S.J."/>
            <person name="Deelstra H.J."/>
            <person name="Ortiz-Castellanos L."/>
            <person name="Li W."/>
            <person name="Sanchez-Alonso P."/>
            <person name="Schreier P.H."/>
            <person name="Hauser-Hahn I."/>
            <person name="Vaupel M."/>
            <person name="Koopmann E."/>
            <person name="Friedrich G."/>
            <person name="Voss H."/>
            <person name="Schluter T."/>
            <person name="Margolis J."/>
            <person name="Platt D."/>
            <person name="Swimmer C."/>
            <person name="Gnirke A."/>
            <person name="Chen F."/>
            <person name="Vysotskaia V."/>
            <person name="Mannhaupt G."/>
            <person name="Guldener U."/>
            <person name="Munsterkotter M."/>
            <person name="Haase D."/>
            <person name="Oesterheld M."/>
            <person name="Mewes H.W."/>
            <person name="Mauceli E.W."/>
            <person name="DeCaprio D."/>
            <person name="Wade C.M."/>
            <person name="Butler J."/>
            <person name="Young S."/>
            <person name="Jaffe D.B."/>
            <person name="Calvo S."/>
            <person name="Nusbaum C."/>
            <person name="Galagan J."/>
            <person name="Birren B.W."/>
        </authorList>
    </citation>
    <scope>NUCLEOTIDE SEQUENCE [LARGE SCALE GENOMIC DNA]</scope>
    <source>
        <strain evidence="2">DSM 14603 / FGSC 9021 / UM521</strain>
    </source>
</reference>
<dbReference type="KEGG" id="uma:UMAG_01041"/>
<organism evidence="1 2">
    <name type="scientific">Mycosarcoma maydis</name>
    <name type="common">Corn smut fungus</name>
    <name type="synonym">Ustilago maydis</name>
    <dbReference type="NCBI Taxonomy" id="5270"/>
    <lineage>
        <taxon>Eukaryota</taxon>
        <taxon>Fungi</taxon>
        <taxon>Dikarya</taxon>
        <taxon>Basidiomycota</taxon>
        <taxon>Ustilaginomycotina</taxon>
        <taxon>Ustilaginomycetes</taxon>
        <taxon>Ustilaginales</taxon>
        <taxon>Ustilaginaceae</taxon>
        <taxon>Mycosarcoma</taxon>
    </lineage>
</organism>